<feature type="transmembrane region" description="Helical" evidence="5">
    <location>
        <begin position="125"/>
        <end position="147"/>
    </location>
</feature>
<evidence type="ECO:0000313" key="9">
    <source>
        <dbReference type="Proteomes" id="UP000254259"/>
    </source>
</evidence>
<accession>A0A9Q7URK8</accession>
<dbReference type="EMBL" id="LT984813">
    <property type="protein sequence ID" value="SPD63566.1"/>
    <property type="molecule type" value="Genomic_DNA"/>
</dbReference>
<feature type="transmembrane region" description="Helical" evidence="5">
    <location>
        <begin position="178"/>
        <end position="195"/>
    </location>
</feature>
<dbReference type="Pfam" id="PF04932">
    <property type="entry name" value="Wzy_C"/>
    <property type="match status" value="1"/>
</dbReference>
<gene>
    <name evidence="8" type="ORF">CBM2636_10582</name>
</gene>
<dbReference type="InterPro" id="IPR007016">
    <property type="entry name" value="O-antigen_ligase-rel_domated"/>
</dbReference>
<sequence>MQSKFVTWGFRSAVALAFTLWSVPFLVNPHTVPIPTFYAEVSAIVALALLSSVALVLRIRQGGSPGVALVALGPVGLIVVLFIQLAISHTGRPMPTFLAIFFCICAALAIQTGLWLGQDRIKAKVILQTCALGSVASGLISFAFAWMQAFGLEGHYSPWVAEYQGTEGRRLFANLYQPNHFGTVCMLAMASVLYLRRTAGVNVVAVGATLFMLGIGAALTASRTPLLQAFVVAIGTILLARVQPSRQLEPIAWRRAILWGAAPMIALVAGMLFVAWINRRFDLHLAISAVDRLSNGGDAVSPRLALWRYAFEVFRSHPLLGAGWGEYVRAQYLIADRLGAVEVANNAHNVVLDLLAKTGALGASTALLPCLAWVWRNFKAIVAGDEGSSRLYGIIIVSVVGMHAMLEFPQNYAFFLLPLCLLMGVTETRTFCFMTKELSIGVSAAIIAGIASGSIAGYRDYQKTEAAYESGGALRYGANPAFIFADWARYGLVSTMTLDKEFLDEKILMHENALTIAASPNYIRRYIILLALDERTDEALLQVARLKSFSLGQFEQQYAWLVDMCDEQNGAVGGFKERLIKRYGMPAS</sequence>
<dbReference type="GO" id="GO:0016020">
    <property type="term" value="C:membrane"/>
    <property type="evidence" value="ECO:0007669"/>
    <property type="project" value="UniProtKB-SubCell"/>
</dbReference>
<keyword evidence="3 5" id="KW-1133">Transmembrane helix</keyword>
<keyword evidence="2 5" id="KW-0812">Transmembrane</keyword>
<dbReference type="Pfam" id="PF11846">
    <property type="entry name" value="Wzy_C_2"/>
    <property type="match status" value="1"/>
</dbReference>
<feature type="domain" description="Virulence factor membrane-bound polymerase C-terminal" evidence="7">
    <location>
        <begin position="395"/>
        <end position="547"/>
    </location>
</feature>
<name>A0A9Q7URK8_9BURK</name>
<evidence type="ECO:0000259" key="6">
    <source>
        <dbReference type="Pfam" id="PF04932"/>
    </source>
</evidence>
<feature type="transmembrane region" description="Helical" evidence="5">
    <location>
        <begin position="66"/>
        <end position="87"/>
    </location>
</feature>
<dbReference type="PANTHER" id="PTHR37422:SF13">
    <property type="entry name" value="LIPOPOLYSACCHARIDE BIOSYNTHESIS PROTEIN PA4999-RELATED"/>
    <property type="match status" value="1"/>
</dbReference>
<evidence type="ECO:0000313" key="8">
    <source>
        <dbReference type="EMBL" id="SPD63566.1"/>
    </source>
</evidence>
<feature type="transmembrane region" description="Helical" evidence="5">
    <location>
        <begin position="256"/>
        <end position="277"/>
    </location>
</feature>
<evidence type="ECO:0000256" key="1">
    <source>
        <dbReference type="ARBA" id="ARBA00004141"/>
    </source>
</evidence>
<dbReference type="InterPro" id="IPR021797">
    <property type="entry name" value="Wzy_C_2"/>
</dbReference>
<protein>
    <recommendedName>
        <fullName evidence="10">Polymerase</fullName>
    </recommendedName>
</protein>
<evidence type="ECO:0000256" key="4">
    <source>
        <dbReference type="ARBA" id="ARBA00023136"/>
    </source>
</evidence>
<proteinExistence type="predicted"/>
<dbReference type="InterPro" id="IPR051533">
    <property type="entry name" value="WaaL-like"/>
</dbReference>
<feature type="transmembrane region" description="Helical" evidence="5">
    <location>
        <begin position="202"/>
        <end position="220"/>
    </location>
</feature>
<dbReference type="PANTHER" id="PTHR37422">
    <property type="entry name" value="TEICHURONIC ACID BIOSYNTHESIS PROTEIN TUAE"/>
    <property type="match status" value="1"/>
</dbReference>
<feature type="transmembrane region" description="Helical" evidence="5">
    <location>
        <begin position="39"/>
        <end position="59"/>
    </location>
</feature>
<reference evidence="8 9" key="1">
    <citation type="submission" date="2018-01" db="EMBL/GenBank/DDBJ databases">
        <authorList>
            <person name="Clerissi C."/>
        </authorList>
    </citation>
    <scope>NUCLEOTIDE SEQUENCE [LARGE SCALE GENOMIC DNA]</scope>
    <source>
        <strain evidence="8">Cupriavidus taiwanensis SWF 66322</strain>
    </source>
</reference>
<keyword evidence="4 5" id="KW-0472">Membrane</keyword>
<evidence type="ECO:0000256" key="5">
    <source>
        <dbReference type="SAM" id="Phobius"/>
    </source>
</evidence>
<feature type="transmembrane region" description="Helical" evidence="5">
    <location>
        <begin position="93"/>
        <end position="116"/>
    </location>
</feature>
<evidence type="ECO:0000259" key="7">
    <source>
        <dbReference type="Pfam" id="PF11846"/>
    </source>
</evidence>
<evidence type="ECO:0008006" key="10">
    <source>
        <dbReference type="Google" id="ProtNLM"/>
    </source>
</evidence>
<dbReference type="Proteomes" id="UP000254259">
    <property type="component" value="Chromosome CBM2636"/>
</dbReference>
<feature type="domain" description="O-antigen ligase-related" evidence="6">
    <location>
        <begin position="209"/>
        <end position="364"/>
    </location>
</feature>
<evidence type="ECO:0000256" key="3">
    <source>
        <dbReference type="ARBA" id="ARBA00022989"/>
    </source>
</evidence>
<comment type="subcellular location">
    <subcellularLocation>
        <location evidence="1">Membrane</location>
        <topology evidence="1">Multi-pass membrane protein</topology>
    </subcellularLocation>
</comment>
<feature type="transmembrane region" description="Helical" evidence="5">
    <location>
        <begin position="226"/>
        <end position="244"/>
    </location>
</feature>
<dbReference type="RefSeq" id="WP_115708261.1">
    <property type="nucleotide sequence ID" value="NZ_LT984813.1"/>
</dbReference>
<evidence type="ECO:0000256" key="2">
    <source>
        <dbReference type="ARBA" id="ARBA00022692"/>
    </source>
</evidence>
<organism evidence="8 9">
    <name type="scientific">Cupriavidus taiwanensis</name>
    <dbReference type="NCBI Taxonomy" id="164546"/>
    <lineage>
        <taxon>Bacteria</taxon>
        <taxon>Pseudomonadati</taxon>
        <taxon>Pseudomonadota</taxon>
        <taxon>Betaproteobacteria</taxon>
        <taxon>Burkholderiales</taxon>
        <taxon>Burkholderiaceae</taxon>
        <taxon>Cupriavidus</taxon>
    </lineage>
</organism>
<dbReference type="AlphaFoldDB" id="A0A9Q7URK8"/>